<reference evidence="1" key="1">
    <citation type="journal article" date="2014" name="Front. Microbiol.">
        <title>High frequency of phylogenetically diverse reductive dehalogenase-homologous genes in deep subseafloor sedimentary metagenomes.</title>
        <authorList>
            <person name="Kawai M."/>
            <person name="Futagami T."/>
            <person name="Toyoda A."/>
            <person name="Takaki Y."/>
            <person name="Nishi S."/>
            <person name="Hori S."/>
            <person name="Arai W."/>
            <person name="Tsubouchi T."/>
            <person name="Morono Y."/>
            <person name="Uchiyama I."/>
            <person name="Ito T."/>
            <person name="Fujiyama A."/>
            <person name="Inagaki F."/>
            <person name="Takami H."/>
        </authorList>
    </citation>
    <scope>NUCLEOTIDE SEQUENCE</scope>
    <source>
        <strain evidence="1">Expedition CK06-06</strain>
    </source>
</reference>
<sequence length="221" mass="25945">MQAIIAMHKPSGLPVYSQNYSSIMKGKNTLFSGFIQAVSIIGDEITRSDKKISKTKRTKDKLDFHKVVELDLKQFYCLILDVEELRTVLILKSKSSKRLKEILVHFSFAVYVKISERLKNWNNDIHSLDETMQPLVYEYFDIYYKDPFKVNIQESELLKYKKKLNLSKFEIHIMNTIFLLLKEKSHFKLMDILEKETDKNEDAIINATESLINFKLISPIK</sequence>
<accession>X1HJU5</accession>
<evidence type="ECO:0000313" key="1">
    <source>
        <dbReference type="EMBL" id="GAH70396.1"/>
    </source>
</evidence>
<comment type="caution">
    <text evidence="1">The sequence shown here is derived from an EMBL/GenBank/DDBJ whole genome shotgun (WGS) entry which is preliminary data.</text>
</comment>
<organism evidence="1">
    <name type="scientific">marine sediment metagenome</name>
    <dbReference type="NCBI Taxonomy" id="412755"/>
    <lineage>
        <taxon>unclassified sequences</taxon>
        <taxon>metagenomes</taxon>
        <taxon>ecological metagenomes</taxon>
    </lineage>
</organism>
<proteinExistence type="predicted"/>
<gene>
    <name evidence="1" type="ORF">S03H2_41486</name>
</gene>
<dbReference type="EMBL" id="BARU01025777">
    <property type="protein sequence ID" value="GAH70396.1"/>
    <property type="molecule type" value="Genomic_DNA"/>
</dbReference>
<protein>
    <submittedName>
        <fullName evidence="1">Uncharacterized protein</fullName>
    </submittedName>
</protein>
<dbReference type="AlphaFoldDB" id="X1HJU5"/>
<name>X1HJU5_9ZZZZ</name>